<keyword evidence="7" id="KW-1185">Reference proteome</keyword>
<evidence type="ECO:0000313" key="7">
    <source>
        <dbReference type="Proteomes" id="UP000663870"/>
    </source>
</evidence>
<gene>
    <name evidence="4" type="ORF">JXQ802_LOCUS14181</name>
    <name evidence="5" type="ORF">PYM288_LOCUS18348</name>
</gene>
<dbReference type="GO" id="GO:0031267">
    <property type="term" value="F:small GTPase binding"/>
    <property type="evidence" value="ECO:0007669"/>
    <property type="project" value="TreeGrafter"/>
</dbReference>
<dbReference type="Proteomes" id="UP000663870">
    <property type="component" value="Unassembled WGS sequence"/>
</dbReference>
<keyword evidence="2" id="KW-0433">Leucine-rich repeat</keyword>
<dbReference type="SMART" id="SM00368">
    <property type="entry name" value="LRR_RI"/>
    <property type="match status" value="4"/>
</dbReference>
<dbReference type="Proteomes" id="UP000663854">
    <property type="component" value="Unassembled WGS sequence"/>
</dbReference>
<dbReference type="Gene3D" id="3.80.10.10">
    <property type="entry name" value="Ribonuclease Inhibitor"/>
    <property type="match status" value="1"/>
</dbReference>
<accession>A0A814MCG9</accession>
<dbReference type="AlphaFoldDB" id="A0A814MCG9"/>
<name>A0A814MCG9_9BILA</name>
<dbReference type="GO" id="GO:0005829">
    <property type="term" value="C:cytosol"/>
    <property type="evidence" value="ECO:0007669"/>
    <property type="project" value="TreeGrafter"/>
</dbReference>
<sequence length="320" mass="37336">MYMEYDKYSSLKKSDIAQQFENLRRMIDDHERSVNEDISKVDEKNMKQMKDYELKVLSYQRQLRERRALFHQTVDTGDYVRVLQDYQDYQQYFNAMDEEWYKIKPPKVIEYNIQGLDECRTNLQQTLRNVCTKEEPQYENPQLEEFIAKQENNSTLNLNNQGLTDYDMIIVAQTIRLKKIFTTLHLGNNQIKAAGAKYIAESLEFNRTLTTLDLWNNQIGSEGVQHFAEVLQRNTILNCLGLNANQIDDVGATYLADALKKNTGLTDLSLASNEITDIGAQSLKDALCSNKTIQKLQLFQNNQVSSKVRKQLEKQEKRFI</sequence>
<dbReference type="Pfam" id="PF13516">
    <property type="entry name" value="LRR_6"/>
    <property type="match status" value="3"/>
</dbReference>
<dbReference type="GO" id="GO:0006913">
    <property type="term" value="P:nucleocytoplasmic transport"/>
    <property type="evidence" value="ECO:0007669"/>
    <property type="project" value="TreeGrafter"/>
</dbReference>
<comment type="caution">
    <text evidence="5">The sequence shown here is derived from an EMBL/GenBank/DDBJ whole genome shotgun (WGS) entry which is preliminary data.</text>
</comment>
<dbReference type="GO" id="GO:0005634">
    <property type="term" value="C:nucleus"/>
    <property type="evidence" value="ECO:0007669"/>
    <property type="project" value="TreeGrafter"/>
</dbReference>
<proteinExistence type="predicted"/>
<protein>
    <submittedName>
        <fullName evidence="5">Uncharacterized protein</fullName>
    </submittedName>
</protein>
<dbReference type="GO" id="GO:0048471">
    <property type="term" value="C:perinuclear region of cytoplasm"/>
    <property type="evidence" value="ECO:0007669"/>
    <property type="project" value="TreeGrafter"/>
</dbReference>
<keyword evidence="3" id="KW-0677">Repeat</keyword>
<dbReference type="SUPFAM" id="SSF52047">
    <property type="entry name" value="RNI-like"/>
    <property type="match status" value="1"/>
</dbReference>
<evidence type="ECO:0000256" key="3">
    <source>
        <dbReference type="ARBA" id="ARBA00022737"/>
    </source>
</evidence>
<evidence type="ECO:0000256" key="2">
    <source>
        <dbReference type="ARBA" id="ARBA00022614"/>
    </source>
</evidence>
<dbReference type="EMBL" id="CAJNOH010000559">
    <property type="protein sequence ID" value="CAF1074670.1"/>
    <property type="molecule type" value="Genomic_DNA"/>
</dbReference>
<organism evidence="5 6">
    <name type="scientific">Rotaria sordida</name>
    <dbReference type="NCBI Taxonomy" id="392033"/>
    <lineage>
        <taxon>Eukaryota</taxon>
        <taxon>Metazoa</taxon>
        <taxon>Spiralia</taxon>
        <taxon>Gnathifera</taxon>
        <taxon>Rotifera</taxon>
        <taxon>Eurotatoria</taxon>
        <taxon>Bdelloidea</taxon>
        <taxon>Philodinida</taxon>
        <taxon>Philodinidae</taxon>
        <taxon>Rotaria</taxon>
    </lineage>
</organism>
<dbReference type="PANTHER" id="PTHR24113:SF12">
    <property type="entry name" value="RAN GTPASE-ACTIVATING PROTEIN 1"/>
    <property type="match status" value="1"/>
</dbReference>
<evidence type="ECO:0000313" key="6">
    <source>
        <dbReference type="Proteomes" id="UP000663854"/>
    </source>
</evidence>
<evidence type="ECO:0000256" key="1">
    <source>
        <dbReference type="ARBA" id="ARBA00022468"/>
    </source>
</evidence>
<dbReference type="InterPro" id="IPR027038">
    <property type="entry name" value="RanGap"/>
</dbReference>
<dbReference type="PANTHER" id="PTHR24113">
    <property type="entry name" value="RAN GTPASE-ACTIVATING PROTEIN 1"/>
    <property type="match status" value="1"/>
</dbReference>
<dbReference type="GO" id="GO:0005096">
    <property type="term" value="F:GTPase activator activity"/>
    <property type="evidence" value="ECO:0007669"/>
    <property type="project" value="UniProtKB-KW"/>
</dbReference>
<reference evidence="5" key="1">
    <citation type="submission" date="2021-02" db="EMBL/GenBank/DDBJ databases">
        <authorList>
            <person name="Nowell W R."/>
        </authorList>
    </citation>
    <scope>NUCLEOTIDE SEQUENCE</scope>
</reference>
<evidence type="ECO:0000313" key="4">
    <source>
        <dbReference type="EMBL" id="CAF1001154.1"/>
    </source>
</evidence>
<dbReference type="EMBL" id="CAJNOL010000314">
    <property type="protein sequence ID" value="CAF1001154.1"/>
    <property type="molecule type" value="Genomic_DNA"/>
</dbReference>
<dbReference type="InterPro" id="IPR032675">
    <property type="entry name" value="LRR_dom_sf"/>
</dbReference>
<keyword evidence="1" id="KW-0343">GTPase activation</keyword>
<evidence type="ECO:0000313" key="5">
    <source>
        <dbReference type="EMBL" id="CAF1074670.1"/>
    </source>
</evidence>
<dbReference type="InterPro" id="IPR001611">
    <property type="entry name" value="Leu-rich_rpt"/>
</dbReference>